<keyword evidence="9" id="KW-0808">Transferase</keyword>
<feature type="domain" description="tRNA methyltransferase TRMD/TRM10-type" evidence="15">
    <location>
        <begin position="1"/>
        <end position="222"/>
    </location>
</feature>
<evidence type="ECO:0000256" key="7">
    <source>
        <dbReference type="ARBA" id="ARBA00022490"/>
    </source>
</evidence>
<evidence type="ECO:0000256" key="5">
    <source>
        <dbReference type="ARBA" id="ARBA00012807"/>
    </source>
</evidence>
<dbReference type="InterPro" id="IPR029028">
    <property type="entry name" value="Alpha/beta_knot_MTases"/>
</dbReference>
<dbReference type="InterPro" id="IPR029026">
    <property type="entry name" value="tRNA_m1G_MTases_N"/>
</dbReference>
<dbReference type="InterPro" id="IPR023148">
    <property type="entry name" value="tRNA_m1G_MeTrfase_C_sf"/>
</dbReference>
<dbReference type="GO" id="GO:0005829">
    <property type="term" value="C:cytosol"/>
    <property type="evidence" value="ECO:0007669"/>
    <property type="project" value="TreeGrafter"/>
</dbReference>
<name>A0A6J6HHB8_9ZZZZ</name>
<dbReference type="PANTHER" id="PTHR46417:SF1">
    <property type="entry name" value="TRNA (GUANINE-N(1)-)-METHYLTRANSFERASE"/>
    <property type="match status" value="1"/>
</dbReference>
<proteinExistence type="inferred from homology"/>
<protein>
    <recommendedName>
        <fullName evidence="6">tRNA (guanine-N(1)-)-methyltransferase</fullName>
        <ecNumber evidence="5">2.1.1.228</ecNumber>
    </recommendedName>
    <alternativeName>
        <fullName evidence="12">M1G-methyltransferase</fullName>
    </alternativeName>
    <alternativeName>
        <fullName evidence="13">tRNA [GM37] methyltransferase</fullName>
    </alternativeName>
</protein>
<dbReference type="NCBIfam" id="NF000648">
    <property type="entry name" value="PRK00026.1"/>
    <property type="match status" value="1"/>
</dbReference>
<evidence type="ECO:0000313" key="16">
    <source>
        <dbReference type="EMBL" id="CAB4613132.1"/>
    </source>
</evidence>
<dbReference type="AlphaFoldDB" id="A0A6J6HHB8"/>
<dbReference type="SUPFAM" id="SSF75217">
    <property type="entry name" value="alpha/beta knot"/>
    <property type="match status" value="1"/>
</dbReference>
<dbReference type="Gene3D" id="1.10.1270.20">
    <property type="entry name" value="tRNA(m1g37)methyltransferase, domain 2"/>
    <property type="match status" value="1"/>
</dbReference>
<dbReference type="InterPro" id="IPR016009">
    <property type="entry name" value="tRNA_MeTrfase_TRMD/TRM10"/>
</dbReference>
<dbReference type="FunFam" id="3.40.1280.10:FF:000001">
    <property type="entry name" value="tRNA (guanine-N(1)-)-methyltransferase"/>
    <property type="match status" value="1"/>
</dbReference>
<dbReference type="CDD" id="cd18080">
    <property type="entry name" value="TrmD-like"/>
    <property type="match status" value="1"/>
</dbReference>
<comment type="function">
    <text evidence="1">Specifically methylates guanosine-37 in various tRNAs.</text>
</comment>
<evidence type="ECO:0000256" key="12">
    <source>
        <dbReference type="ARBA" id="ARBA00029736"/>
    </source>
</evidence>
<dbReference type="GO" id="GO:0052906">
    <property type="term" value="F:tRNA (guanine(37)-N1)-methyltransferase activity"/>
    <property type="evidence" value="ECO:0007669"/>
    <property type="project" value="UniProtKB-EC"/>
</dbReference>
<evidence type="ECO:0000259" key="15">
    <source>
        <dbReference type="Pfam" id="PF01746"/>
    </source>
</evidence>
<evidence type="ECO:0000256" key="3">
    <source>
        <dbReference type="ARBA" id="ARBA00007630"/>
    </source>
</evidence>
<keyword evidence="11" id="KW-0819">tRNA processing</keyword>
<dbReference type="EC" id="2.1.1.228" evidence="5"/>
<dbReference type="NCBIfam" id="TIGR00088">
    <property type="entry name" value="trmD"/>
    <property type="match status" value="1"/>
</dbReference>
<evidence type="ECO:0000256" key="10">
    <source>
        <dbReference type="ARBA" id="ARBA00022691"/>
    </source>
</evidence>
<evidence type="ECO:0000256" key="6">
    <source>
        <dbReference type="ARBA" id="ARBA00014679"/>
    </source>
</evidence>
<gene>
    <name evidence="16" type="ORF">UFOPK1889_00416</name>
</gene>
<evidence type="ECO:0000256" key="8">
    <source>
        <dbReference type="ARBA" id="ARBA00022603"/>
    </source>
</evidence>
<sequence>MRIDVFTLFPDIVDGFCSHSLLGRAQQTGAVSITSHNIRDYATDVHRTVDDTPFGGGAGMLMRPEPIFDAVEAVKPPRPLLLLGPGGEPFNQAMATTLAGFDGFSLLCGRYEGVDQRVREHLVDHEISVGDVVLAGGEVAACLIIEAVTRLIPGVMGNAISPVTESFGAEGLLEEPQYTRPADFRGFEVPEVLRGGDHGRVAAWRHAQALWRTQQQRPDLIEARGGLTDAERLLLEGQAFASYPYSFTSQHHHGR</sequence>
<comment type="similarity">
    <text evidence="3">Belongs to the RNA methyltransferase TrmD family.</text>
</comment>
<evidence type="ECO:0000256" key="11">
    <source>
        <dbReference type="ARBA" id="ARBA00022694"/>
    </source>
</evidence>
<dbReference type="GO" id="GO:0002939">
    <property type="term" value="P:tRNA N1-guanine methylation"/>
    <property type="evidence" value="ECO:0007669"/>
    <property type="project" value="TreeGrafter"/>
</dbReference>
<evidence type="ECO:0000256" key="2">
    <source>
        <dbReference type="ARBA" id="ARBA00004496"/>
    </source>
</evidence>
<dbReference type="EMBL" id="CAEZUZ010000047">
    <property type="protein sequence ID" value="CAB4613132.1"/>
    <property type="molecule type" value="Genomic_DNA"/>
</dbReference>
<evidence type="ECO:0000256" key="9">
    <source>
        <dbReference type="ARBA" id="ARBA00022679"/>
    </source>
</evidence>
<keyword evidence="8" id="KW-0489">Methyltransferase</keyword>
<dbReference type="Pfam" id="PF01746">
    <property type="entry name" value="tRNA_m1G_MT"/>
    <property type="match status" value="1"/>
</dbReference>
<reference evidence="16" key="1">
    <citation type="submission" date="2020-05" db="EMBL/GenBank/DDBJ databases">
        <authorList>
            <person name="Chiriac C."/>
            <person name="Salcher M."/>
            <person name="Ghai R."/>
            <person name="Kavagutti S V."/>
        </authorList>
    </citation>
    <scope>NUCLEOTIDE SEQUENCE</scope>
</reference>
<dbReference type="HAMAP" id="MF_00605">
    <property type="entry name" value="TrmD"/>
    <property type="match status" value="1"/>
</dbReference>
<evidence type="ECO:0000256" key="13">
    <source>
        <dbReference type="ARBA" id="ARBA00033392"/>
    </source>
</evidence>
<comment type="subunit">
    <text evidence="4">Homodimer.</text>
</comment>
<organism evidence="16">
    <name type="scientific">freshwater metagenome</name>
    <dbReference type="NCBI Taxonomy" id="449393"/>
    <lineage>
        <taxon>unclassified sequences</taxon>
        <taxon>metagenomes</taxon>
        <taxon>ecological metagenomes</taxon>
    </lineage>
</organism>
<keyword evidence="10" id="KW-0949">S-adenosyl-L-methionine</keyword>
<dbReference type="PIRSF" id="PIRSF000386">
    <property type="entry name" value="tRNA_mtase"/>
    <property type="match status" value="1"/>
</dbReference>
<accession>A0A6J6HHB8</accession>
<evidence type="ECO:0000256" key="4">
    <source>
        <dbReference type="ARBA" id="ARBA00011738"/>
    </source>
</evidence>
<comment type="catalytic activity">
    <reaction evidence="14">
        <text>guanosine(37) in tRNA + S-adenosyl-L-methionine = N(1)-methylguanosine(37) in tRNA + S-adenosyl-L-homocysteine + H(+)</text>
        <dbReference type="Rhea" id="RHEA:36899"/>
        <dbReference type="Rhea" id="RHEA-COMP:10145"/>
        <dbReference type="Rhea" id="RHEA-COMP:10147"/>
        <dbReference type="ChEBI" id="CHEBI:15378"/>
        <dbReference type="ChEBI" id="CHEBI:57856"/>
        <dbReference type="ChEBI" id="CHEBI:59789"/>
        <dbReference type="ChEBI" id="CHEBI:73542"/>
        <dbReference type="ChEBI" id="CHEBI:74269"/>
        <dbReference type="EC" id="2.1.1.228"/>
    </reaction>
</comment>
<dbReference type="PANTHER" id="PTHR46417">
    <property type="entry name" value="TRNA (GUANINE-N(1)-)-METHYLTRANSFERASE"/>
    <property type="match status" value="1"/>
</dbReference>
<keyword evidence="7" id="KW-0963">Cytoplasm</keyword>
<evidence type="ECO:0000256" key="1">
    <source>
        <dbReference type="ARBA" id="ARBA00002634"/>
    </source>
</evidence>
<dbReference type="InterPro" id="IPR002649">
    <property type="entry name" value="tRNA_m1G_MeTrfase_TrmD"/>
</dbReference>
<comment type="subcellular location">
    <subcellularLocation>
        <location evidence="2">Cytoplasm</location>
    </subcellularLocation>
</comment>
<evidence type="ECO:0000256" key="14">
    <source>
        <dbReference type="ARBA" id="ARBA00047783"/>
    </source>
</evidence>
<dbReference type="Gene3D" id="3.40.1280.10">
    <property type="match status" value="1"/>
</dbReference>